<accession>A0AAN6MDL5</accession>
<dbReference type="EMBL" id="MU855857">
    <property type="protein sequence ID" value="KAK3898936.1"/>
    <property type="molecule type" value="Genomic_DNA"/>
</dbReference>
<gene>
    <name evidence="1" type="ORF">C8A05DRAFT_18552</name>
</gene>
<evidence type="ECO:0000313" key="1">
    <source>
        <dbReference type="EMBL" id="KAK3898936.1"/>
    </source>
</evidence>
<comment type="caution">
    <text evidence="1">The sequence shown here is derived from an EMBL/GenBank/DDBJ whole genome shotgun (WGS) entry which is preliminary data.</text>
</comment>
<evidence type="ECO:0000313" key="2">
    <source>
        <dbReference type="Proteomes" id="UP001303889"/>
    </source>
</evidence>
<name>A0AAN6MDL5_9PEZI</name>
<proteinExistence type="predicted"/>
<keyword evidence="2" id="KW-1185">Reference proteome</keyword>
<evidence type="ECO:0008006" key="3">
    <source>
        <dbReference type="Google" id="ProtNLM"/>
    </source>
</evidence>
<dbReference type="AlphaFoldDB" id="A0AAN6MDL5"/>
<reference evidence="1" key="2">
    <citation type="submission" date="2023-05" db="EMBL/GenBank/DDBJ databases">
        <authorList>
            <consortium name="Lawrence Berkeley National Laboratory"/>
            <person name="Steindorff A."/>
            <person name="Hensen N."/>
            <person name="Bonometti L."/>
            <person name="Westerberg I."/>
            <person name="Brannstrom I.O."/>
            <person name="Guillou S."/>
            <person name="Cros-Aarteil S."/>
            <person name="Calhoun S."/>
            <person name="Haridas S."/>
            <person name="Kuo A."/>
            <person name="Mondo S."/>
            <person name="Pangilinan J."/>
            <person name="Riley R."/>
            <person name="Labutti K."/>
            <person name="Andreopoulos B."/>
            <person name="Lipzen A."/>
            <person name="Chen C."/>
            <person name="Yanf M."/>
            <person name="Daum C."/>
            <person name="Ng V."/>
            <person name="Clum A."/>
            <person name="Ohm R."/>
            <person name="Martin F."/>
            <person name="Silar P."/>
            <person name="Natvig D."/>
            <person name="Lalanne C."/>
            <person name="Gautier V."/>
            <person name="Ament-Velasquez S.L."/>
            <person name="Kruys A."/>
            <person name="Hutchinson M.I."/>
            <person name="Powell A.J."/>
            <person name="Barry K."/>
            <person name="Miller A.N."/>
            <person name="Grigoriev I.V."/>
            <person name="Debuchy R."/>
            <person name="Gladieux P."/>
            <person name="Thoren M.H."/>
            <person name="Johannesson H."/>
        </authorList>
    </citation>
    <scope>NUCLEOTIDE SEQUENCE</scope>
    <source>
        <strain evidence="1">CBS 103.79</strain>
    </source>
</reference>
<reference evidence="1" key="1">
    <citation type="journal article" date="2023" name="Mol. Phylogenet. Evol.">
        <title>Genome-scale phylogeny and comparative genomics of the fungal order Sordariales.</title>
        <authorList>
            <person name="Hensen N."/>
            <person name="Bonometti L."/>
            <person name="Westerberg I."/>
            <person name="Brannstrom I.O."/>
            <person name="Guillou S."/>
            <person name="Cros-Aarteil S."/>
            <person name="Calhoun S."/>
            <person name="Haridas S."/>
            <person name="Kuo A."/>
            <person name="Mondo S."/>
            <person name="Pangilinan J."/>
            <person name="Riley R."/>
            <person name="LaButti K."/>
            <person name="Andreopoulos B."/>
            <person name="Lipzen A."/>
            <person name="Chen C."/>
            <person name="Yan M."/>
            <person name="Daum C."/>
            <person name="Ng V."/>
            <person name="Clum A."/>
            <person name="Steindorff A."/>
            <person name="Ohm R.A."/>
            <person name="Martin F."/>
            <person name="Silar P."/>
            <person name="Natvig D.O."/>
            <person name="Lalanne C."/>
            <person name="Gautier V."/>
            <person name="Ament-Velasquez S.L."/>
            <person name="Kruys A."/>
            <person name="Hutchinson M.I."/>
            <person name="Powell A.J."/>
            <person name="Barry K."/>
            <person name="Miller A.N."/>
            <person name="Grigoriev I.V."/>
            <person name="Debuchy R."/>
            <person name="Gladieux P."/>
            <person name="Hiltunen Thoren M."/>
            <person name="Johannesson H."/>
        </authorList>
    </citation>
    <scope>NUCLEOTIDE SEQUENCE</scope>
    <source>
        <strain evidence="1">CBS 103.79</strain>
    </source>
</reference>
<protein>
    <recommendedName>
        <fullName evidence="3">ABM domain-containing protein</fullName>
    </recommendedName>
</protein>
<sequence length="196" mass="21396">MVTTTSPAFVFQTLSPVQQPTATVLDEIRRREGFRRALFGVKMEDPETGVLCTEWSTPSAALSYSHPPQPSTTASALVFTTAVADAGEWHRALSAPCTEVFTAYGAEEEFEGNVARFVAEVRGRMPTGAEGAAFGVATGDGTGKEEGGTVRMVIGWESRERHVEEKGKEDAIHQNIHELRTLRRAVDLFHVAFKEV</sequence>
<organism evidence="1 2">
    <name type="scientific">Staphylotrichum tortipilum</name>
    <dbReference type="NCBI Taxonomy" id="2831512"/>
    <lineage>
        <taxon>Eukaryota</taxon>
        <taxon>Fungi</taxon>
        <taxon>Dikarya</taxon>
        <taxon>Ascomycota</taxon>
        <taxon>Pezizomycotina</taxon>
        <taxon>Sordariomycetes</taxon>
        <taxon>Sordariomycetidae</taxon>
        <taxon>Sordariales</taxon>
        <taxon>Chaetomiaceae</taxon>
        <taxon>Staphylotrichum</taxon>
    </lineage>
</organism>
<dbReference type="Proteomes" id="UP001303889">
    <property type="component" value="Unassembled WGS sequence"/>
</dbReference>